<dbReference type="SUPFAM" id="SSF57845">
    <property type="entry name" value="B-box zinc-binding domain"/>
    <property type="match status" value="1"/>
</dbReference>
<dbReference type="InterPro" id="IPR047153">
    <property type="entry name" value="TRIM45/56/19-like"/>
</dbReference>
<evidence type="ECO:0000313" key="8">
    <source>
        <dbReference type="EnsemblMetazoa" id="CapteP129838"/>
    </source>
</evidence>
<evidence type="ECO:0000256" key="4">
    <source>
        <dbReference type="PROSITE-ProRule" id="PRU00024"/>
    </source>
</evidence>
<dbReference type="EMBL" id="AMQN01005339">
    <property type="status" value="NOT_ANNOTATED_CDS"/>
    <property type="molecule type" value="Genomic_DNA"/>
</dbReference>
<dbReference type="EMBL" id="KB295744">
    <property type="protein sequence ID" value="ELU12702.1"/>
    <property type="molecule type" value="Genomic_DNA"/>
</dbReference>
<evidence type="ECO:0000259" key="6">
    <source>
        <dbReference type="PROSITE" id="PS50119"/>
    </source>
</evidence>
<dbReference type="SMART" id="SM00184">
    <property type="entry name" value="RING"/>
    <property type="match status" value="2"/>
</dbReference>
<dbReference type="GO" id="GO:0005654">
    <property type="term" value="C:nucleoplasm"/>
    <property type="evidence" value="ECO:0007669"/>
    <property type="project" value="TreeGrafter"/>
</dbReference>
<dbReference type="PANTHER" id="PTHR25462:SF305">
    <property type="entry name" value="RING-TYPE DOMAIN-CONTAINING PROTEIN"/>
    <property type="match status" value="1"/>
</dbReference>
<evidence type="ECO:0008006" key="10">
    <source>
        <dbReference type="Google" id="ProtNLM"/>
    </source>
</evidence>
<dbReference type="AlphaFoldDB" id="R7V2L8"/>
<dbReference type="InterPro" id="IPR000315">
    <property type="entry name" value="Znf_B-box"/>
</dbReference>
<dbReference type="GO" id="GO:0061630">
    <property type="term" value="F:ubiquitin protein ligase activity"/>
    <property type="evidence" value="ECO:0007669"/>
    <property type="project" value="TreeGrafter"/>
</dbReference>
<sequence length="192" mass="22135">MAGGNSLMNEIYDQFLLCKICYEIYKRPKTLICLHTFCSDCLEKHQDAEVERSYRYMLYSRAISCPICRKKTELPSGGVCRLPDNFLVDNLTDVVNRSRTTSDQQVPCEICKPASGRRLAISKCLDCSKLLCSNCVELHKKTKVTEKHSIFDIEVEKDIKCKVHDDEVVRFYCEPCEMCICILCTFQEHKGH</sequence>
<evidence type="ECO:0000256" key="1">
    <source>
        <dbReference type="ARBA" id="ARBA00022723"/>
    </source>
</evidence>
<feature type="non-terminal residue" evidence="7">
    <location>
        <position position="192"/>
    </location>
</feature>
<reference evidence="9" key="1">
    <citation type="submission" date="2012-12" db="EMBL/GenBank/DDBJ databases">
        <authorList>
            <person name="Hellsten U."/>
            <person name="Grimwood J."/>
            <person name="Chapman J.A."/>
            <person name="Shapiro H."/>
            <person name="Aerts A."/>
            <person name="Otillar R.P."/>
            <person name="Terry A.Y."/>
            <person name="Boore J.L."/>
            <person name="Simakov O."/>
            <person name="Marletaz F."/>
            <person name="Cho S.-J."/>
            <person name="Edsinger-Gonzales E."/>
            <person name="Havlak P."/>
            <person name="Kuo D.-H."/>
            <person name="Larsson T."/>
            <person name="Lv J."/>
            <person name="Arendt D."/>
            <person name="Savage R."/>
            <person name="Osoegawa K."/>
            <person name="de Jong P."/>
            <person name="Lindberg D.R."/>
            <person name="Seaver E.C."/>
            <person name="Weisblat D.A."/>
            <person name="Putnam N.H."/>
            <person name="Grigoriev I.V."/>
            <person name="Rokhsar D.S."/>
        </authorList>
    </citation>
    <scope>NUCLEOTIDE SEQUENCE</scope>
    <source>
        <strain evidence="9">I ESC-2004</strain>
    </source>
</reference>
<dbReference type="HOGENOM" id="CLU_013137_14_2_1"/>
<evidence type="ECO:0000313" key="9">
    <source>
        <dbReference type="Proteomes" id="UP000014760"/>
    </source>
</evidence>
<name>R7V2L8_CAPTE</name>
<dbReference type="OrthoDB" id="342730at2759"/>
<dbReference type="PROSITE" id="PS00518">
    <property type="entry name" value="ZF_RING_1"/>
    <property type="match status" value="1"/>
</dbReference>
<dbReference type="PROSITE" id="PS50089">
    <property type="entry name" value="ZF_RING_2"/>
    <property type="match status" value="1"/>
</dbReference>
<organism evidence="7">
    <name type="scientific">Capitella teleta</name>
    <name type="common">Polychaete worm</name>
    <dbReference type="NCBI Taxonomy" id="283909"/>
    <lineage>
        <taxon>Eukaryota</taxon>
        <taxon>Metazoa</taxon>
        <taxon>Spiralia</taxon>
        <taxon>Lophotrochozoa</taxon>
        <taxon>Annelida</taxon>
        <taxon>Polychaeta</taxon>
        <taxon>Sedentaria</taxon>
        <taxon>Scolecida</taxon>
        <taxon>Capitellidae</taxon>
        <taxon>Capitella</taxon>
    </lineage>
</organism>
<dbReference type="Proteomes" id="UP000014760">
    <property type="component" value="Unassembled WGS sequence"/>
</dbReference>
<dbReference type="SUPFAM" id="SSF57850">
    <property type="entry name" value="RING/U-box"/>
    <property type="match status" value="1"/>
</dbReference>
<reference evidence="8" key="3">
    <citation type="submission" date="2015-06" db="UniProtKB">
        <authorList>
            <consortium name="EnsemblMetazoa"/>
        </authorList>
    </citation>
    <scope>IDENTIFICATION</scope>
</reference>
<protein>
    <recommendedName>
        <fullName evidence="10">RING-type domain-containing protein</fullName>
    </recommendedName>
</protein>
<accession>R7V2L8</accession>
<dbReference type="InterPro" id="IPR017907">
    <property type="entry name" value="Znf_RING_CS"/>
</dbReference>
<evidence type="ECO:0000313" key="7">
    <source>
        <dbReference type="EMBL" id="ELU12702.1"/>
    </source>
</evidence>
<dbReference type="Gene3D" id="3.30.160.60">
    <property type="entry name" value="Classic Zinc Finger"/>
    <property type="match status" value="1"/>
</dbReference>
<feature type="domain" description="B box-type" evidence="6">
    <location>
        <begin position="156"/>
        <end position="192"/>
    </location>
</feature>
<reference evidence="7 9" key="2">
    <citation type="journal article" date="2013" name="Nature">
        <title>Insights into bilaterian evolution from three spiralian genomes.</title>
        <authorList>
            <person name="Simakov O."/>
            <person name="Marletaz F."/>
            <person name="Cho S.J."/>
            <person name="Edsinger-Gonzales E."/>
            <person name="Havlak P."/>
            <person name="Hellsten U."/>
            <person name="Kuo D.H."/>
            <person name="Larsson T."/>
            <person name="Lv J."/>
            <person name="Arendt D."/>
            <person name="Savage R."/>
            <person name="Osoegawa K."/>
            <person name="de Jong P."/>
            <person name="Grimwood J."/>
            <person name="Chapman J.A."/>
            <person name="Shapiro H."/>
            <person name="Aerts A."/>
            <person name="Otillar R.P."/>
            <person name="Terry A.Y."/>
            <person name="Boore J.L."/>
            <person name="Grigoriev I.V."/>
            <person name="Lindberg D.R."/>
            <person name="Seaver E.C."/>
            <person name="Weisblat D.A."/>
            <person name="Putnam N.H."/>
            <person name="Rokhsar D.S."/>
        </authorList>
    </citation>
    <scope>NUCLEOTIDE SEQUENCE</scope>
    <source>
        <strain evidence="7 9">I ESC-2004</strain>
    </source>
</reference>
<dbReference type="InterPro" id="IPR013083">
    <property type="entry name" value="Znf_RING/FYVE/PHD"/>
</dbReference>
<keyword evidence="3" id="KW-0862">Zinc</keyword>
<dbReference type="InterPro" id="IPR018957">
    <property type="entry name" value="Znf_C3HC4_RING-type"/>
</dbReference>
<proteinExistence type="predicted"/>
<evidence type="ECO:0000256" key="2">
    <source>
        <dbReference type="ARBA" id="ARBA00022771"/>
    </source>
</evidence>
<keyword evidence="1" id="KW-0479">Metal-binding</keyword>
<dbReference type="OMA" id="DEHNSHE"/>
<dbReference type="PROSITE" id="PS50119">
    <property type="entry name" value="ZF_BBOX"/>
    <property type="match status" value="2"/>
</dbReference>
<keyword evidence="2 4" id="KW-0863">Zinc-finger</keyword>
<dbReference type="SMART" id="SM00336">
    <property type="entry name" value="BBOX"/>
    <property type="match status" value="2"/>
</dbReference>
<dbReference type="STRING" id="283909.R7V2L8"/>
<dbReference type="Gene3D" id="4.10.830.40">
    <property type="match status" value="1"/>
</dbReference>
<dbReference type="Pfam" id="PF00097">
    <property type="entry name" value="zf-C3HC4"/>
    <property type="match status" value="1"/>
</dbReference>
<keyword evidence="9" id="KW-1185">Reference proteome</keyword>
<evidence type="ECO:0000259" key="5">
    <source>
        <dbReference type="PROSITE" id="PS50089"/>
    </source>
</evidence>
<dbReference type="PANTHER" id="PTHR25462">
    <property type="entry name" value="BONUS, ISOFORM C-RELATED"/>
    <property type="match status" value="1"/>
</dbReference>
<dbReference type="GO" id="GO:0008270">
    <property type="term" value="F:zinc ion binding"/>
    <property type="evidence" value="ECO:0007669"/>
    <property type="project" value="UniProtKB-KW"/>
</dbReference>
<evidence type="ECO:0000256" key="3">
    <source>
        <dbReference type="ARBA" id="ARBA00022833"/>
    </source>
</evidence>
<gene>
    <name evidence="7" type="ORF">CAPTEDRAFT_129838</name>
</gene>
<dbReference type="InterPro" id="IPR001841">
    <property type="entry name" value="Znf_RING"/>
</dbReference>
<feature type="domain" description="RING-type" evidence="5">
    <location>
        <begin position="18"/>
        <end position="69"/>
    </location>
</feature>
<dbReference type="Pfam" id="PF00643">
    <property type="entry name" value="zf-B_box"/>
    <property type="match status" value="1"/>
</dbReference>
<dbReference type="Gene3D" id="3.30.40.10">
    <property type="entry name" value="Zinc/RING finger domain, C3HC4 (zinc finger)"/>
    <property type="match status" value="1"/>
</dbReference>
<dbReference type="EnsemblMetazoa" id="CapteT129838">
    <property type="protein sequence ID" value="CapteP129838"/>
    <property type="gene ID" value="CapteG129838"/>
</dbReference>
<feature type="domain" description="B box-type" evidence="6">
    <location>
        <begin position="103"/>
        <end position="153"/>
    </location>
</feature>